<dbReference type="InterPro" id="IPR013783">
    <property type="entry name" value="Ig-like_fold"/>
</dbReference>
<dbReference type="Gene3D" id="2.60.120.200">
    <property type="match status" value="1"/>
</dbReference>
<dbReference type="Pfam" id="PF00801">
    <property type="entry name" value="PKD"/>
    <property type="match status" value="1"/>
</dbReference>
<protein>
    <submittedName>
        <fullName evidence="2">PKD domain-containing protein</fullName>
    </submittedName>
</protein>
<name>A0A848GP66_9BACT</name>
<evidence type="ECO:0000259" key="1">
    <source>
        <dbReference type="PROSITE" id="PS50093"/>
    </source>
</evidence>
<sequence>MQKPHADYFSILKKFDRYMKRHPQVEGPRETGEEWFRKNIYYLDSKGRVQAPPAFDYQRLRAGIAPTSTVTDTMAGDWHMIGPRNQTLPGGFASVRGGYSYCVRMDPTNPQKMFISFVTGGLWVSSNGGIAWHLVDGNMPNNRYFDIVVCPANTNIVYAISESAVIKSTDGGYTWNVTGLNSSVAAYSAGQGYDVAVSSSDSNIVVARWGNSLYRSTDGGAIWTSVLSSLNNIRADGYTNNAGGILEWSNNDPNRVFFIDGLENSNKATIYASTDKGATFTILASITIPPDIPSQNLKYLTIATATDQPSAVFAFLDCDYSYMQLYQTDVNTGVPTLLRKNMVNNSGCEAIAMDIKNSNNIVYGTYGESKVHYSTDNGQTFATSNAMHADIRSIHIVNGKVMVGNDGETVVSNDKGATFYNVSAGISNIELWGFGASFKSDILAAGCNHGQLTIRDHAGNGGWYTVWGADQQNTDVNPLDSIHVITRGYGVYCVTRTGIGTTTSTPSQVDPGQQDWINNLSYHPNLFNTMVSHTAGDFPDTTPASTRLTWRKSLLRSDDNGLTISKLVYTFNDRLMSEKICMSDTNRIYCIVSPSNNHLWKTADGGVTWTEITPGISVTGPAVKNISDVAVSDTNPNEIWVTYSGVQKICKVLHSTDGGVTYTNLTTDTLGSYPISKIIFQRGTNGGVYVGNKSGVFYRNNSMTQWQRLGTGLPMLDVSNLFINYYKGKLLIGTTRGAWDHDLYEHSSTKAQISASTKNPNCQSPTVQFRDYSVVSNGGTGVTYSWQFPGGTPSTSTSETPVVNYAGTSAGSYDVTLTVTDQYGTSTQTLSKFITYDPICCQNSAPGWTSEDIGSPSLAGSTCYQSVKKSFTVYASGVDVWNNSDQFRFNDTTLNGNGQITAKVVILNGSNVWSKAGVMIRETTGADSKYVFITVTPGFGVNMQHRASTGGSSSNVQGVASAPTPYWVKLVRAGNQFTGYSSPNGISWDSVSTTTVAMNAAVRIGLAVTNHDNNQLATAVFDSVSISSSCIAITKQPVSATICIGNNATFSTTVAGTGNTYQWQGVDGGNEGDGNWGDGAVTGSATTTLVKTVNGDTQNGRQWRLRINNPTCGTILSNPVTLTVAGAAIASQPVSATVLVGNNAVFSAATSGRGTYQWQTYQGGSWVNETDGPKTNGDVIGSTTPTLVKEVNGSTPCGQRWRLQISGNGTCGALTSDSVMLTVTGAITITSQPVSATTCMGSNATFSATISGTATSYQWQALQGSVWVNETDGSKNDGDVTGSTTPTLVKSVNAFTQNNQSRRLLVGNGSCTPFTSNTVILTLAGAAMITQPVSVTKPIGSIATFSATVAGTGNVYQWETNWGGNWYNEVDGSWSDGAASGSTTPTLTKAVNAATQNGRKWRLTVTNGSCPKVVSDSVTLTVGPAARLAGTQASLLNAKEKISVYPNPVHNVLTITGMTGKKIIAVYNSVGVCIYQATIAETTKTIGTDNWTNGVYVVKITGTNGQIQNFEVIKN</sequence>
<dbReference type="CDD" id="cd00146">
    <property type="entry name" value="PKD"/>
    <property type="match status" value="1"/>
</dbReference>
<evidence type="ECO:0000313" key="2">
    <source>
        <dbReference type="EMBL" id="NML40286.1"/>
    </source>
</evidence>
<dbReference type="Gene3D" id="2.130.10.10">
    <property type="entry name" value="YVTN repeat-like/Quinoprotein amine dehydrogenase"/>
    <property type="match status" value="3"/>
</dbReference>
<dbReference type="InterPro" id="IPR026444">
    <property type="entry name" value="Secre_tail"/>
</dbReference>
<dbReference type="InterPro" id="IPR000601">
    <property type="entry name" value="PKD_dom"/>
</dbReference>
<dbReference type="SUPFAM" id="SSF50939">
    <property type="entry name" value="Sialidases"/>
    <property type="match status" value="1"/>
</dbReference>
<dbReference type="InterPro" id="IPR035986">
    <property type="entry name" value="PKD_dom_sf"/>
</dbReference>
<dbReference type="PANTHER" id="PTHR43739">
    <property type="entry name" value="XYLOGLUCANASE (EUROFUNG)"/>
    <property type="match status" value="1"/>
</dbReference>
<dbReference type="SUPFAM" id="SSF110296">
    <property type="entry name" value="Oligoxyloglucan reducing end-specific cellobiohydrolase"/>
    <property type="match status" value="2"/>
</dbReference>
<feature type="domain" description="PKD" evidence="1">
    <location>
        <begin position="772"/>
        <end position="835"/>
    </location>
</feature>
<keyword evidence="3" id="KW-1185">Reference proteome</keyword>
<dbReference type="NCBIfam" id="TIGR04183">
    <property type="entry name" value="Por_Secre_tail"/>
    <property type="match status" value="1"/>
</dbReference>
<dbReference type="CDD" id="cd15482">
    <property type="entry name" value="Sialidase_non-viral"/>
    <property type="match status" value="1"/>
</dbReference>
<dbReference type="Gene3D" id="2.60.40.10">
    <property type="entry name" value="Immunoglobulins"/>
    <property type="match status" value="2"/>
</dbReference>
<dbReference type="InterPro" id="IPR022409">
    <property type="entry name" value="PKD/Chitinase_dom"/>
</dbReference>
<dbReference type="RefSeq" id="WP_169227395.1">
    <property type="nucleotide sequence ID" value="NZ_JABBGC010000003.1"/>
</dbReference>
<dbReference type="InterPro" id="IPR036278">
    <property type="entry name" value="Sialidase_sf"/>
</dbReference>
<dbReference type="InterPro" id="IPR015943">
    <property type="entry name" value="WD40/YVTN_repeat-like_dom_sf"/>
</dbReference>
<dbReference type="EMBL" id="JABBGC010000003">
    <property type="protein sequence ID" value="NML40286.1"/>
    <property type="molecule type" value="Genomic_DNA"/>
</dbReference>
<dbReference type="Proteomes" id="UP000583266">
    <property type="component" value="Unassembled WGS sequence"/>
</dbReference>
<evidence type="ECO:0000313" key="3">
    <source>
        <dbReference type="Proteomes" id="UP000583266"/>
    </source>
</evidence>
<comment type="caution">
    <text evidence="2">The sequence shown here is derived from an EMBL/GenBank/DDBJ whole genome shotgun (WGS) entry which is preliminary data.</text>
</comment>
<dbReference type="InterPro" id="IPR052025">
    <property type="entry name" value="Xyloglucanase_GH74"/>
</dbReference>
<accession>A0A848GP66</accession>
<dbReference type="GO" id="GO:0010411">
    <property type="term" value="P:xyloglucan metabolic process"/>
    <property type="evidence" value="ECO:0007669"/>
    <property type="project" value="TreeGrafter"/>
</dbReference>
<dbReference type="PROSITE" id="PS50093">
    <property type="entry name" value="PKD"/>
    <property type="match status" value="1"/>
</dbReference>
<dbReference type="SMART" id="SM00089">
    <property type="entry name" value="PKD"/>
    <property type="match status" value="1"/>
</dbReference>
<dbReference type="PANTHER" id="PTHR43739:SF5">
    <property type="entry name" value="EXO-ALPHA-SIALIDASE"/>
    <property type="match status" value="1"/>
</dbReference>
<reference evidence="2 3" key="1">
    <citation type="submission" date="2020-04" db="EMBL/GenBank/DDBJ databases">
        <title>Chitinophaga sp. G-6-1-13 sp. nov., isolated from soil.</title>
        <authorList>
            <person name="Dahal R.H."/>
            <person name="Chaudhary D.K."/>
        </authorList>
    </citation>
    <scope>NUCLEOTIDE SEQUENCE [LARGE SCALE GENOMIC DNA]</scope>
    <source>
        <strain evidence="2 3">G-6-1-13</strain>
    </source>
</reference>
<dbReference type="SUPFAM" id="SSF49299">
    <property type="entry name" value="PKD domain"/>
    <property type="match status" value="1"/>
</dbReference>
<dbReference type="Pfam" id="PF18962">
    <property type="entry name" value="Por_Secre_tail"/>
    <property type="match status" value="1"/>
</dbReference>
<gene>
    <name evidence="2" type="ORF">HHL17_24020</name>
</gene>
<organism evidence="2 3">
    <name type="scientific">Chitinophaga fulva</name>
    <dbReference type="NCBI Taxonomy" id="2728842"/>
    <lineage>
        <taxon>Bacteria</taxon>
        <taxon>Pseudomonadati</taxon>
        <taxon>Bacteroidota</taxon>
        <taxon>Chitinophagia</taxon>
        <taxon>Chitinophagales</taxon>
        <taxon>Chitinophagaceae</taxon>
        <taxon>Chitinophaga</taxon>
    </lineage>
</organism>
<proteinExistence type="predicted"/>